<comment type="caution">
    <text evidence="1">The sequence shown here is derived from an EMBL/GenBank/DDBJ whole genome shotgun (WGS) entry which is preliminary data.</text>
</comment>
<gene>
    <name evidence="1" type="ORF">AFUS01_LOCUS38750</name>
</gene>
<dbReference type="GO" id="GO:0020037">
    <property type="term" value="F:heme binding"/>
    <property type="evidence" value="ECO:0007669"/>
    <property type="project" value="InterPro"/>
</dbReference>
<sequence>GENPARTLQQWSKIYGPILHVYLGSHGAIIIHDNQLIRKAFSMNSFAGRPHIKLFDNISGNRRDFAFADGSKAMELRRV</sequence>
<keyword evidence="2" id="KW-1185">Reference proteome</keyword>
<dbReference type="EMBL" id="CAJVCH010549139">
    <property type="protein sequence ID" value="CAG7828851.1"/>
    <property type="molecule type" value="Genomic_DNA"/>
</dbReference>
<protein>
    <submittedName>
        <fullName evidence="1">Uncharacterized protein</fullName>
    </submittedName>
</protein>
<dbReference type="OrthoDB" id="1844152at2759"/>
<dbReference type="GO" id="GO:0004497">
    <property type="term" value="F:monooxygenase activity"/>
    <property type="evidence" value="ECO:0007669"/>
    <property type="project" value="InterPro"/>
</dbReference>
<name>A0A8J2LBF5_9HEXA</name>
<dbReference type="Pfam" id="PF00067">
    <property type="entry name" value="p450"/>
    <property type="match status" value="1"/>
</dbReference>
<feature type="non-terminal residue" evidence="1">
    <location>
        <position position="79"/>
    </location>
</feature>
<dbReference type="GO" id="GO:0005506">
    <property type="term" value="F:iron ion binding"/>
    <property type="evidence" value="ECO:0007669"/>
    <property type="project" value="InterPro"/>
</dbReference>
<evidence type="ECO:0000313" key="2">
    <source>
        <dbReference type="Proteomes" id="UP000708208"/>
    </source>
</evidence>
<proteinExistence type="predicted"/>
<organism evidence="1 2">
    <name type="scientific">Allacma fusca</name>
    <dbReference type="NCBI Taxonomy" id="39272"/>
    <lineage>
        <taxon>Eukaryota</taxon>
        <taxon>Metazoa</taxon>
        <taxon>Ecdysozoa</taxon>
        <taxon>Arthropoda</taxon>
        <taxon>Hexapoda</taxon>
        <taxon>Collembola</taxon>
        <taxon>Symphypleona</taxon>
        <taxon>Sminthuridae</taxon>
        <taxon>Allacma</taxon>
    </lineage>
</organism>
<feature type="non-terminal residue" evidence="1">
    <location>
        <position position="1"/>
    </location>
</feature>
<dbReference type="Proteomes" id="UP000708208">
    <property type="component" value="Unassembled WGS sequence"/>
</dbReference>
<reference evidence="1" key="1">
    <citation type="submission" date="2021-06" db="EMBL/GenBank/DDBJ databases">
        <authorList>
            <person name="Hodson N. C."/>
            <person name="Mongue J. A."/>
            <person name="Jaron S. K."/>
        </authorList>
    </citation>
    <scope>NUCLEOTIDE SEQUENCE</scope>
</reference>
<evidence type="ECO:0000313" key="1">
    <source>
        <dbReference type="EMBL" id="CAG7828851.1"/>
    </source>
</evidence>
<dbReference type="GO" id="GO:0016705">
    <property type="term" value="F:oxidoreductase activity, acting on paired donors, with incorporation or reduction of molecular oxygen"/>
    <property type="evidence" value="ECO:0007669"/>
    <property type="project" value="InterPro"/>
</dbReference>
<dbReference type="AlphaFoldDB" id="A0A8J2LBF5"/>
<accession>A0A8J2LBF5</accession>
<dbReference type="InterPro" id="IPR001128">
    <property type="entry name" value="Cyt_P450"/>
</dbReference>